<accession>A0ABS6D301</accession>
<organism evidence="2 3">
    <name type="scientific">Faecalicatena faecalis</name>
    <dbReference type="NCBI Taxonomy" id="2726362"/>
    <lineage>
        <taxon>Bacteria</taxon>
        <taxon>Bacillati</taxon>
        <taxon>Bacillota</taxon>
        <taxon>Clostridia</taxon>
        <taxon>Lachnospirales</taxon>
        <taxon>Lachnospiraceae</taxon>
        <taxon>Faecalicatena</taxon>
    </lineage>
</organism>
<dbReference type="EMBL" id="JABACJ020000006">
    <property type="protein sequence ID" value="MBU3875895.1"/>
    <property type="molecule type" value="Genomic_DNA"/>
</dbReference>
<evidence type="ECO:0000313" key="2">
    <source>
        <dbReference type="EMBL" id="MBU3875895.1"/>
    </source>
</evidence>
<evidence type="ECO:0000313" key="3">
    <source>
        <dbReference type="Proteomes" id="UP000723714"/>
    </source>
</evidence>
<reference evidence="2 3" key="1">
    <citation type="submission" date="2021-06" db="EMBL/GenBank/DDBJ databases">
        <title>Faecalicatena sp. nov. isolated from porcine feces.</title>
        <authorList>
            <person name="Oh B.S."/>
            <person name="Lee J.H."/>
        </authorList>
    </citation>
    <scope>NUCLEOTIDE SEQUENCE [LARGE SCALE GENOMIC DNA]</scope>
    <source>
        <strain evidence="2 3">AGMB00832</strain>
    </source>
</reference>
<feature type="region of interest" description="Disordered" evidence="1">
    <location>
        <begin position="306"/>
        <end position="360"/>
    </location>
</feature>
<feature type="region of interest" description="Disordered" evidence="1">
    <location>
        <begin position="172"/>
        <end position="238"/>
    </location>
</feature>
<gene>
    <name evidence="2" type="ORF">HGO97_008720</name>
</gene>
<dbReference type="Proteomes" id="UP000723714">
    <property type="component" value="Unassembled WGS sequence"/>
</dbReference>
<feature type="compositionally biased region" description="Basic residues" evidence="1">
    <location>
        <begin position="93"/>
        <end position="107"/>
    </location>
</feature>
<evidence type="ECO:0000256" key="1">
    <source>
        <dbReference type="SAM" id="MobiDB-lite"/>
    </source>
</evidence>
<comment type="caution">
    <text evidence="2">The sequence shown here is derived from an EMBL/GenBank/DDBJ whole genome shotgun (WGS) entry which is preliminary data.</text>
</comment>
<protein>
    <recommendedName>
        <fullName evidence="4">HTH cro/C1-type domain-containing protein</fullName>
    </recommendedName>
</protein>
<keyword evidence="3" id="KW-1185">Reference proteome</keyword>
<feature type="compositionally biased region" description="Acidic residues" evidence="1">
    <location>
        <begin position="172"/>
        <end position="203"/>
    </location>
</feature>
<feature type="compositionally biased region" description="Basic and acidic residues" evidence="1">
    <location>
        <begin position="318"/>
        <end position="334"/>
    </location>
</feature>
<name>A0ABS6D301_9FIRM</name>
<feature type="compositionally biased region" description="Acidic residues" evidence="1">
    <location>
        <begin position="228"/>
        <end position="238"/>
    </location>
</feature>
<dbReference type="RefSeq" id="WP_216240915.1">
    <property type="nucleotide sequence ID" value="NZ_JABACJ020000006.1"/>
</dbReference>
<feature type="compositionally biased region" description="Basic and acidic residues" evidence="1">
    <location>
        <begin position="108"/>
        <end position="119"/>
    </location>
</feature>
<evidence type="ECO:0008006" key="4">
    <source>
        <dbReference type="Google" id="ProtNLM"/>
    </source>
</evidence>
<sequence length="439" mass="50634">MEDLTFGEQVKIILGRKGMTIKELAEIIEQRTGKKMSRQNLTQRLGRDNFQEQDMRMIADILGCPFHLSILTNEVQAASAGAVQAILADRAQRSQKQKKKSTGHKVRKTEVSHKTREVEEITEAEPYQMSLFEDVAIQSAVVEEPKESVHETYQSEEVIEEDMVLEDIAEEPYVAEEPDMADEEADVYQEETSAESDDSDQSYEAEPREDAVVYEEEAEPFEPSYEQEQPEIEAQEEELELIPEDAEEVDMTIGELYDIHEGLTELEKSVEAGEPVEAIKKELEKPVEQIKPKKERFRTGGIFLRKRGAKTQPAAEPVVKEEPVQEEPIREETVRTSFTETVPVQEEPVKNEPDFDDFEPVIKYDDVDEDREQGEINPYTGREYQSNSVRMHPNRIGYVQVYDRNSHKWTDMTEWAFLGYQERKKALLGKDYEPPIYLD</sequence>
<proteinExistence type="predicted"/>
<feature type="region of interest" description="Disordered" evidence="1">
    <location>
        <begin position="92"/>
        <end position="119"/>
    </location>
</feature>